<sequence>MATDEIPLLEALFHHLVLPPKLPRSFDGDNIALAQSLAERLQDALSMFRDIGDPKIWKTLETSFQATKDLNQNPQYQEDFQTALKKLNDSDGTVWLGLHIVQQNAALIIHYDHVTRGIVFEEFQTAAPVSDVLKTEHALTWDFPSRAVAVRLEDFINESFLKNLSQFLEQACSQAFDRFAARASKRGQSVVETRDCPSPALISEILMSLLEGLGSPVHVCRLRKRVRDDVVLDTSEIPWRRSPYWLVLRVTLGRILSTLLQDVHEATGRVYYKFIICAVLANLLKDCVGNLHPEMTLMLQAKLCRRLAKLESEKMSASADLRAVYIKFSTASSDHFGAIVANARVRVESAWEEHKRGVVRHIPILPFRASEKDLVLDLRNSGSVLLRLLSQNLKPTRRQISVDLSSLNEGTVSQINQLASKYSALADCEENMAADSTLISSSSSERRCEQLAMNIEHFIETVGDAYLDNSLLMSRYLLRLFELWKRMDMEATTVCPLLKAFHPVFVPNSLDVLCLQTRQEMERLSQVQQYIESRINDLHGDHETIFGDPRKPNSFSLKFVYSTQSGEELVFLGGQVDAVSQRSRSQKQSELANLTQQYNELTQAIQSWNCTCKRLPDGSQDVRGCKKCWKRRCRKRLKINAHEDLLPPPTEGPKKAQRAAILLQLRMPSYLSAYRSAVWKLHVLGTQVPLASQGAPQLLFKDHEPLQQFANKQNSITLASRKKPFLQTHYQKMALPKKLSNIMFPFGAEFTYYDSSSCLWADQLPKVPWFQHLLGPWLPKGIPDPYASPETFWVYRDVEYTLSDEDAQSFFRASIALQESLLINLDRLDPVLKHLLIEDLSSSYIMRNLIKQWLDRHYRALECSINETWTDSGAIGMRSYSPWKMLSKPHAWWVTSKIASTKWKSSQVIHYHLIQGHLIVDGKPLGRLPLQMSQDPAIQELLGGQHLLTRPSSLLEYQLVGDVEKHEIHFGSRDGRVVIRAFHRGSLLEYVPRDVFKGAAGWDLPATLIDDCVHWLNLHTSQLEMRRKPWIWRTKRSNWILNTRDRVAIRNKNSDPRSGKLRLGTKLVEHRSEIGQKITSIFRHFEDADKLTIFQPVGPGALSVEMKRLEIRFSVNSKGLLQCPQLASEVDPQQDAGTLYGLSSQIILRNVVNPERRTVLVPIGDIYWQRRGIHVDVRVANHGLYASFAIDKVLGRLDCPPEPLLLYLKAALHALTSFPLPDDLTLRTGTEEARHCLFAARSQPWTPLRGYPRLILSVLKSLPPKRSYYPPGMKIYQKVEWDNNLTMWIQHEEFTSLVDSILSQSQQLEIFGNGATTDCNTNSQINTASLLSLRGRIRRQLYERVSFPSDVDAMADVLEISLYDPRQPSQTKESCRVYQTTRALRDNVNNIPKLISLSTLLKNWDNVGGFQDALLAMDIETLLSVDISQSWGSFVQFCRRVDHPQSYDAYFLLALLAFNMDLDTQLIHWLVAVCKVPEIRDVEPPKHTYFSTFRFLENPSMDSIRSIILATQPSYDDIFQSRQRKQGRNRIRVTVDECEKGQRDEATQLASLLVDAWPHPPRSTDEFMRLTARNSQAVT</sequence>
<evidence type="ECO:0000259" key="2">
    <source>
        <dbReference type="Pfam" id="PF20255"/>
    </source>
</evidence>
<dbReference type="InterPro" id="IPR046541">
    <property type="entry name" value="DUF6606"/>
</dbReference>
<feature type="domain" description="DUF6606" evidence="2">
    <location>
        <begin position="12"/>
        <end position="285"/>
    </location>
</feature>
<dbReference type="EMBL" id="MQTW01000691">
    <property type="protein sequence ID" value="RYC79297.1"/>
    <property type="molecule type" value="Genomic_DNA"/>
</dbReference>
<evidence type="ECO:0000313" key="3">
    <source>
        <dbReference type="EMBL" id="RYC79297.1"/>
    </source>
</evidence>
<feature type="coiled-coil region" evidence="1">
    <location>
        <begin position="584"/>
        <end position="611"/>
    </location>
</feature>
<dbReference type="Proteomes" id="UP000290540">
    <property type="component" value="Unassembled WGS sequence"/>
</dbReference>
<name>A0A4Q2V5X9_FUSOX</name>
<gene>
    <name evidence="3" type="ORF">BFJ63_vAg17822</name>
</gene>
<keyword evidence="1" id="KW-0175">Coiled coil</keyword>
<protein>
    <recommendedName>
        <fullName evidence="2">DUF6606 domain-containing protein</fullName>
    </recommendedName>
</protein>
<evidence type="ECO:0000313" key="4">
    <source>
        <dbReference type="Proteomes" id="UP000290540"/>
    </source>
</evidence>
<dbReference type="Pfam" id="PF20255">
    <property type="entry name" value="DUF6606"/>
    <property type="match status" value="1"/>
</dbReference>
<proteinExistence type="predicted"/>
<reference evidence="3 4" key="1">
    <citation type="submission" date="2016-12" db="EMBL/GenBank/DDBJ databases">
        <title>Draft genome sequence of Fusarium oxysporum causing rot on Narcissus.</title>
        <authorList>
            <person name="Armitage A.D."/>
            <person name="Taylor A."/>
            <person name="Clarkson J.P."/>
            <person name="Harrison R.J."/>
            <person name="Jackson A.C."/>
        </authorList>
    </citation>
    <scope>NUCLEOTIDE SEQUENCE [LARGE SCALE GENOMIC DNA]</scope>
    <source>
        <strain evidence="3 4">N139</strain>
    </source>
</reference>
<evidence type="ECO:0000256" key="1">
    <source>
        <dbReference type="SAM" id="Coils"/>
    </source>
</evidence>
<organism evidence="3 4">
    <name type="scientific">Fusarium oxysporum f. sp. narcissi</name>
    <dbReference type="NCBI Taxonomy" id="451672"/>
    <lineage>
        <taxon>Eukaryota</taxon>
        <taxon>Fungi</taxon>
        <taxon>Dikarya</taxon>
        <taxon>Ascomycota</taxon>
        <taxon>Pezizomycotina</taxon>
        <taxon>Sordariomycetes</taxon>
        <taxon>Hypocreomycetidae</taxon>
        <taxon>Hypocreales</taxon>
        <taxon>Nectriaceae</taxon>
        <taxon>Fusarium</taxon>
        <taxon>Fusarium oxysporum species complex</taxon>
    </lineage>
</organism>
<comment type="caution">
    <text evidence="3">The sequence shown here is derived from an EMBL/GenBank/DDBJ whole genome shotgun (WGS) entry which is preliminary data.</text>
</comment>
<accession>A0A4Q2V5X9</accession>